<dbReference type="Pfam" id="PF00059">
    <property type="entry name" value="Lectin_C"/>
    <property type="match status" value="2"/>
</dbReference>
<organism evidence="4 5">
    <name type="scientific">Mesorhabditis belari</name>
    <dbReference type="NCBI Taxonomy" id="2138241"/>
    <lineage>
        <taxon>Eukaryota</taxon>
        <taxon>Metazoa</taxon>
        <taxon>Ecdysozoa</taxon>
        <taxon>Nematoda</taxon>
        <taxon>Chromadorea</taxon>
        <taxon>Rhabditida</taxon>
        <taxon>Rhabditina</taxon>
        <taxon>Rhabditomorpha</taxon>
        <taxon>Rhabditoidea</taxon>
        <taxon>Rhabditidae</taxon>
        <taxon>Mesorhabditinae</taxon>
        <taxon>Mesorhabditis</taxon>
    </lineage>
</organism>
<comment type="similarity">
    <text evidence="1">Belongs to the monovalent cation:proton antiporter 1 (CPA1) transporter (TC 2.A.36) family.</text>
</comment>
<dbReference type="PANTHER" id="PTHR31102">
    <property type="match status" value="1"/>
</dbReference>
<feature type="transmembrane region" description="Helical" evidence="2">
    <location>
        <begin position="413"/>
        <end position="434"/>
    </location>
</feature>
<feature type="transmembrane region" description="Helical" evidence="2">
    <location>
        <begin position="347"/>
        <end position="367"/>
    </location>
</feature>
<dbReference type="InterPro" id="IPR001304">
    <property type="entry name" value="C-type_lectin-like"/>
</dbReference>
<dbReference type="Proteomes" id="UP000887575">
    <property type="component" value="Unassembled WGS sequence"/>
</dbReference>
<dbReference type="InterPro" id="IPR016187">
    <property type="entry name" value="CTDL_fold"/>
</dbReference>
<dbReference type="InterPro" id="IPR016186">
    <property type="entry name" value="C-type_lectin-like/link_sf"/>
</dbReference>
<dbReference type="AlphaFoldDB" id="A0AAF3EKG3"/>
<evidence type="ECO:0000256" key="2">
    <source>
        <dbReference type="SAM" id="Phobius"/>
    </source>
</evidence>
<accession>A0AAF3EKG3</accession>
<dbReference type="Gene3D" id="3.10.100.10">
    <property type="entry name" value="Mannose-Binding Protein A, subunit A"/>
    <property type="match status" value="2"/>
</dbReference>
<dbReference type="CDD" id="cd00037">
    <property type="entry name" value="CLECT"/>
    <property type="match status" value="1"/>
</dbReference>
<dbReference type="PANTHER" id="PTHR31102:SF1">
    <property type="entry name" value="CATION_H+ EXCHANGER DOMAIN-CONTAINING PROTEIN"/>
    <property type="match status" value="1"/>
</dbReference>
<keyword evidence="2" id="KW-0812">Transmembrane</keyword>
<evidence type="ECO:0000256" key="1">
    <source>
        <dbReference type="ARBA" id="ARBA00007367"/>
    </source>
</evidence>
<evidence type="ECO:0000313" key="4">
    <source>
        <dbReference type="Proteomes" id="UP000887575"/>
    </source>
</evidence>
<dbReference type="SMART" id="SM00034">
    <property type="entry name" value="CLECT"/>
    <property type="match status" value="2"/>
</dbReference>
<evidence type="ECO:0000259" key="3">
    <source>
        <dbReference type="PROSITE" id="PS50041"/>
    </source>
</evidence>
<feature type="transmembrane region" description="Helical" evidence="2">
    <location>
        <begin position="166"/>
        <end position="184"/>
    </location>
</feature>
<dbReference type="PROSITE" id="PS50041">
    <property type="entry name" value="C_TYPE_LECTIN_2"/>
    <property type="match status" value="2"/>
</dbReference>
<name>A0AAF3EKG3_9BILA</name>
<feature type="domain" description="C-type lectin" evidence="3">
    <location>
        <begin position="448"/>
        <end position="540"/>
    </location>
</feature>
<reference evidence="5" key="1">
    <citation type="submission" date="2024-02" db="UniProtKB">
        <authorList>
            <consortium name="WormBaseParasite"/>
        </authorList>
    </citation>
    <scope>IDENTIFICATION</scope>
</reference>
<feature type="transmembrane region" description="Helical" evidence="2">
    <location>
        <begin position="109"/>
        <end position="125"/>
    </location>
</feature>
<proteinExistence type="inferred from homology"/>
<dbReference type="GO" id="GO:0098662">
    <property type="term" value="P:inorganic cation transmembrane transport"/>
    <property type="evidence" value="ECO:0007669"/>
    <property type="project" value="TreeGrafter"/>
</dbReference>
<feature type="transmembrane region" description="Helical" evidence="2">
    <location>
        <begin position="248"/>
        <end position="273"/>
    </location>
</feature>
<dbReference type="InterPro" id="IPR051843">
    <property type="entry name" value="CPA1_transporter"/>
</dbReference>
<dbReference type="WBParaSite" id="MBELARI_LOCUS1452">
    <property type="protein sequence ID" value="MBELARI_LOCUS1452"/>
    <property type="gene ID" value="MBELARI_LOCUS1452"/>
</dbReference>
<feature type="transmembrane region" description="Helical" evidence="2">
    <location>
        <begin position="379"/>
        <end position="398"/>
    </location>
</feature>
<keyword evidence="4" id="KW-1185">Reference proteome</keyword>
<feature type="domain" description="C-type lectin" evidence="3">
    <location>
        <begin position="549"/>
        <end position="674"/>
    </location>
</feature>
<protein>
    <recommendedName>
        <fullName evidence="3">C-type lectin domain-containing protein</fullName>
    </recommendedName>
</protein>
<feature type="transmembrane region" description="Helical" evidence="2">
    <location>
        <begin position="137"/>
        <end position="160"/>
    </location>
</feature>
<evidence type="ECO:0000313" key="5">
    <source>
        <dbReference type="WBParaSite" id="MBELARI_LOCUS1452"/>
    </source>
</evidence>
<dbReference type="SUPFAM" id="SSF56436">
    <property type="entry name" value="C-type lectin-like"/>
    <property type="match status" value="2"/>
</dbReference>
<sequence>MLHELKQKLRDLFQKAVKFNLLSAVLFICICLLSERNPIDIFRKKTVQSGLNDTRSDSLISISILLPCFYLTAYFLPKVLAIGGMILVGIFLNSPLLDEFFLVDSETSAFFQKLAYILIIFRSGFSIEVKNLVKMRFSLFSIIVLLVIGEIMVICLFSVFILDYNWLIGLALGSLLSGASPLVVDGWTQRITDDVNKESFPDSLKDQLHEILETLRSVLKVGGALSEMVSICTFMTTLRFVFAKEDCFQAVLIPLPFEIFFGFLAGLFGGFMIRYCSEQRRYFDYSKTEDEDRISITMKKKRNHIYARVKTQLSLLCTFFLVPLLFGLLGFHLSFEMVIRMYGEPRLFYLITLFAIILFIKLILTLFARRPIVGTRKLLFVFLLLPKATPQAILGAVFLDRALKENRFDLEEIGHFFLIASILSIVLLSPAGMIKTFQCPIGSEQIPNENICLYPIVDTKAYNDANRKCAVYGGILAKVQNVFENAFVGAMMTDNLIGNPTYIGVIRNGNNTWTYADGTPLTFQNWAPNEPSTAGNYFPCPNDWIYQKKTGYCYYFQDFTFYDRIHWQLYNWSISEINCQKMNSHLVSIHSDDENNFIYDLISSNVVYDYYAAPNSEPCYFQYAWIGYFGNGTLGTGQWSDGSKVDYNGGAAITENFYWAMANDDSCERKLWDNGPDEPISSRYVCKMAPNKK</sequence>
<feature type="transmembrane region" description="Helical" evidence="2">
    <location>
        <begin position="313"/>
        <end position="335"/>
    </location>
</feature>
<feature type="transmembrane region" description="Helical" evidence="2">
    <location>
        <begin position="221"/>
        <end position="242"/>
    </location>
</feature>
<keyword evidence="2" id="KW-1133">Transmembrane helix</keyword>
<keyword evidence="2" id="KW-0472">Membrane</keyword>